<dbReference type="GO" id="GO:1902201">
    <property type="term" value="P:negative regulation of bacterial-type flagellum-dependent cell motility"/>
    <property type="evidence" value="ECO:0007669"/>
    <property type="project" value="TreeGrafter"/>
</dbReference>
<proteinExistence type="predicted"/>
<dbReference type="AlphaFoldDB" id="A0A975Y153"/>
<dbReference type="PANTHER" id="PTHR45138">
    <property type="entry name" value="REGULATORY COMPONENTS OF SENSORY TRANSDUCTION SYSTEM"/>
    <property type="match status" value="1"/>
</dbReference>
<dbReference type="CDD" id="cd01949">
    <property type="entry name" value="GGDEF"/>
    <property type="match status" value="1"/>
</dbReference>
<evidence type="ECO:0000259" key="1">
    <source>
        <dbReference type="PROSITE" id="PS50887"/>
    </source>
</evidence>
<dbReference type="GO" id="GO:0005886">
    <property type="term" value="C:plasma membrane"/>
    <property type="evidence" value="ECO:0007669"/>
    <property type="project" value="TreeGrafter"/>
</dbReference>
<gene>
    <name evidence="2" type="ORF">KRR39_04975</name>
</gene>
<sequence>MTLVEDAARVMGLAQDGDADAALALSERALAGAAGASPSEQAALWYTISVAQHIRGDNAAAYIACDRTVSLAAEADSPGWASNGLSMRAMAQARLGRIEPALLDLARAEVELTACEDEGLRCWAHTGLGYAYLELRLYELSQPHMVTAQQLDASPIPLAQAPVIDLMNLSELHLRWADELERVFSQVQSGDEVATHRARGHAYAEQALTLALAAGNPKFVATCRAMELVSRPRGTAAASVEELREAFSVEDHPDYAGSRAVVGGALARALWALGEREEAVDVAREAARLSQAASDWQVTATAQWLLVEMEAQTGVPGAGAGRSYASLLSRVLWQQRLSTSQGAHAALQVERLHQDNILANRAAHEDPLTGVGNRRALDDAMRAVQADAFAGGRDVPVSLLVIDLNEFKKINDTYGHVVGDEVLRAVATAIRAVARADDVVARLGGDEFVVLARGADAESGRLLAERVTAAVAGLSVGSRQGAITLQAAVGVSTTGSGHDLQTLMTAADAAMYGAKAAGRGR</sequence>
<name>A0A975Y153_9ACTN</name>
<dbReference type="GO" id="GO:0052621">
    <property type="term" value="F:diguanylate cyclase activity"/>
    <property type="evidence" value="ECO:0007669"/>
    <property type="project" value="TreeGrafter"/>
</dbReference>
<dbReference type="InterPro" id="IPR050469">
    <property type="entry name" value="Diguanylate_Cyclase"/>
</dbReference>
<evidence type="ECO:0000313" key="3">
    <source>
        <dbReference type="Proteomes" id="UP000683575"/>
    </source>
</evidence>
<dbReference type="PROSITE" id="PS50887">
    <property type="entry name" value="GGDEF"/>
    <property type="match status" value="1"/>
</dbReference>
<dbReference type="GO" id="GO:0043709">
    <property type="term" value="P:cell adhesion involved in single-species biofilm formation"/>
    <property type="evidence" value="ECO:0007669"/>
    <property type="project" value="TreeGrafter"/>
</dbReference>
<dbReference type="Pfam" id="PF00990">
    <property type="entry name" value="GGDEF"/>
    <property type="match status" value="1"/>
</dbReference>
<dbReference type="EMBL" id="CP077062">
    <property type="protein sequence ID" value="QWZ09157.1"/>
    <property type="molecule type" value="Genomic_DNA"/>
</dbReference>
<protein>
    <submittedName>
        <fullName evidence="2">GGDEF domain-containing protein</fullName>
    </submittedName>
</protein>
<reference evidence="2" key="1">
    <citation type="submission" date="2021-06" db="EMBL/GenBank/DDBJ databases">
        <title>Complete genome sequence of Nocardioides sp. G188.</title>
        <authorList>
            <person name="Im W.-T."/>
        </authorList>
    </citation>
    <scope>NUCLEOTIDE SEQUENCE</scope>
    <source>
        <strain evidence="2">G188</strain>
    </source>
</reference>
<evidence type="ECO:0000313" key="2">
    <source>
        <dbReference type="EMBL" id="QWZ09157.1"/>
    </source>
</evidence>
<dbReference type="Proteomes" id="UP000683575">
    <property type="component" value="Chromosome"/>
</dbReference>
<organism evidence="2 3">
    <name type="scientific">Nocardioides panacis</name>
    <dbReference type="NCBI Taxonomy" id="2849501"/>
    <lineage>
        <taxon>Bacteria</taxon>
        <taxon>Bacillati</taxon>
        <taxon>Actinomycetota</taxon>
        <taxon>Actinomycetes</taxon>
        <taxon>Propionibacteriales</taxon>
        <taxon>Nocardioidaceae</taxon>
        <taxon>Nocardioides</taxon>
    </lineage>
</organism>
<dbReference type="PANTHER" id="PTHR45138:SF9">
    <property type="entry name" value="DIGUANYLATE CYCLASE DGCM-RELATED"/>
    <property type="match status" value="1"/>
</dbReference>
<feature type="domain" description="GGDEF" evidence="1">
    <location>
        <begin position="395"/>
        <end position="521"/>
    </location>
</feature>
<dbReference type="NCBIfam" id="TIGR00254">
    <property type="entry name" value="GGDEF"/>
    <property type="match status" value="1"/>
</dbReference>
<keyword evidence="3" id="KW-1185">Reference proteome</keyword>
<dbReference type="InterPro" id="IPR000160">
    <property type="entry name" value="GGDEF_dom"/>
</dbReference>
<dbReference type="KEGG" id="nps:KRR39_04975"/>
<accession>A0A975Y153</accession>
<dbReference type="RefSeq" id="WP_216941003.1">
    <property type="nucleotide sequence ID" value="NZ_CP077062.1"/>
</dbReference>
<dbReference type="FunFam" id="3.30.70.270:FF:000001">
    <property type="entry name" value="Diguanylate cyclase domain protein"/>
    <property type="match status" value="1"/>
</dbReference>
<dbReference type="SMART" id="SM00267">
    <property type="entry name" value="GGDEF"/>
    <property type="match status" value="1"/>
</dbReference>